<sequence length="606" mass="65599">MGDGIEATERQPPFMSTSSTDTGTTESGTTESGTTDTGSTEPFTATRPWLSSYAEGVPSDIELPTESLVDFIEGSVARHGRRVALEFFGSETTYRELGEQIDRAAEGLRKLGVKHGDRVALVLPNCPQHIAAFYAVLRLGAIVVEHNPLYTPRELRHQFEDHGASVVIAWDKVCETIQKMPDDLAVSHLISVDLTRAMPLSTRAALRLPIKRAHESRNALHAKARRTVTWESLLAHRRIKKSVAKPSVDDIALLQYTSGTTGAPKGAMLTHLNLHVNALQGRAWVPGMSEGAEVVYGVLPMFHAYGLTLCLTFAMSLGARLVLLPRFDVDLVLRAAKKNPPTFLPAVPPIYQRLAVAAKERGVDLTGIRVSISGAMNLPVATVELWESVTGGLLVEGYGLTETSPIALGNPVGPTRRAGSIGLPFPNTEIRIVDPENVETDRAVGEAGELLIRGPQVFSGYWGKPDQTREVLLEGGWFRTGDIVSIDADGFVSVVDRIKELIITGGFNVSPSEVEDAVRTHSSVKDVAVVGLPGAKGGEDVVAAVVLKPGQMLDERAIRDLCRDHLAAYKVPRRVVELDELPVSLIGKVLRRKVRDDLLSADEAQS</sequence>
<dbReference type="Pfam" id="PF13193">
    <property type="entry name" value="AMP-binding_C"/>
    <property type="match status" value="1"/>
</dbReference>
<feature type="compositionally biased region" description="Low complexity" evidence="1">
    <location>
        <begin position="16"/>
        <end position="41"/>
    </location>
</feature>
<feature type="domain" description="AMP-binding enzyme C-terminal" evidence="3">
    <location>
        <begin position="513"/>
        <end position="587"/>
    </location>
</feature>
<dbReference type="InterPro" id="IPR025110">
    <property type="entry name" value="AMP-bd_C"/>
</dbReference>
<dbReference type="Proteomes" id="UP000598775">
    <property type="component" value="Unassembled WGS sequence"/>
</dbReference>
<name>A0A917B4T5_9MICO</name>
<dbReference type="InterPro" id="IPR045851">
    <property type="entry name" value="AMP-bd_C_sf"/>
</dbReference>
<dbReference type="InterPro" id="IPR042099">
    <property type="entry name" value="ANL_N_sf"/>
</dbReference>
<dbReference type="EMBL" id="BMGP01000003">
    <property type="protein sequence ID" value="GGF23826.1"/>
    <property type="molecule type" value="Genomic_DNA"/>
</dbReference>
<dbReference type="PANTHER" id="PTHR43767:SF1">
    <property type="entry name" value="NONRIBOSOMAL PEPTIDE SYNTHASE PES1 (EUROFUNG)-RELATED"/>
    <property type="match status" value="1"/>
</dbReference>
<dbReference type="Gene3D" id="3.30.300.30">
    <property type="match status" value="1"/>
</dbReference>
<gene>
    <name evidence="4" type="ORF">GCM10011399_16750</name>
</gene>
<proteinExistence type="predicted"/>
<feature type="region of interest" description="Disordered" evidence="1">
    <location>
        <begin position="1"/>
        <end position="47"/>
    </location>
</feature>
<keyword evidence="4" id="KW-0436">Ligase</keyword>
<dbReference type="AlphaFoldDB" id="A0A917B4T5"/>
<dbReference type="NCBIfam" id="NF004114">
    <property type="entry name" value="PRK05605.1"/>
    <property type="match status" value="1"/>
</dbReference>
<dbReference type="Pfam" id="PF00501">
    <property type="entry name" value="AMP-binding"/>
    <property type="match status" value="1"/>
</dbReference>
<reference evidence="4 5" key="1">
    <citation type="journal article" date="2014" name="Int. J. Syst. Evol. Microbiol.">
        <title>Complete genome sequence of Corynebacterium casei LMG S-19264T (=DSM 44701T), isolated from a smear-ripened cheese.</title>
        <authorList>
            <consortium name="US DOE Joint Genome Institute (JGI-PGF)"/>
            <person name="Walter F."/>
            <person name="Albersmeier A."/>
            <person name="Kalinowski J."/>
            <person name="Ruckert C."/>
        </authorList>
    </citation>
    <scope>NUCLEOTIDE SEQUENCE [LARGE SCALE GENOMIC DNA]</scope>
    <source>
        <strain evidence="4 5">CGMCC 1.12976</strain>
    </source>
</reference>
<dbReference type="Gene3D" id="3.40.50.12780">
    <property type="entry name" value="N-terminal domain of ligase-like"/>
    <property type="match status" value="1"/>
</dbReference>
<dbReference type="SUPFAM" id="SSF56801">
    <property type="entry name" value="Acetyl-CoA synthetase-like"/>
    <property type="match status" value="1"/>
</dbReference>
<organism evidence="4 5">
    <name type="scientific">Subtercola lobariae</name>
    <dbReference type="NCBI Taxonomy" id="1588641"/>
    <lineage>
        <taxon>Bacteria</taxon>
        <taxon>Bacillati</taxon>
        <taxon>Actinomycetota</taxon>
        <taxon>Actinomycetes</taxon>
        <taxon>Micrococcales</taxon>
        <taxon>Microbacteriaceae</taxon>
        <taxon>Subtercola</taxon>
    </lineage>
</organism>
<dbReference type="InterPro" id="IPR000873">
    <property type="entry name" value="AMP-dep_synth/lig_dom"/>
</dbReference>
<dbReference type="InterPro" id="IPR050237">
    <property type="entry name" value="ATP-dep_AMP-bd_enzyme"/>
</dbReference>
<evidence type="ECO:0000256" key="1">
    <source>
        <dbReference type="SAM" id="MobiDB-lite"/>
    </source>
</evidence>
<evidence type="ECO:0000313" key="4">
    <source>
        <dbReference type="EMBL" id="GGF23826.1"/>
    </source>
</evidence>
<evidence type="ECO:0000313" key="5">
    <source>
        <dbReference type="Proteomes" id="UP000598775"/>
    </source>
</evidence>
<dbReference type="CDD" id="cd05936">
    <property type="entry name" value="FC-FACS_FadD_like"/>
    <property type="match status" value="1"/>
</dbReference>
<evidence type="ECO:0000259" key="3">
    <source>
        <dbReference type="Pfam" id="PF13193"/>
    </source>
</evidence>
<dbReference type="GO" id="GO:0016878">
    <property type="term" value="F:acid-thiol ligase activity"/>
    <property type="evidence" value="ECO:0007669"/>
    <property type="project" value="UniProtKB-ARBA"/>
</dbReference>
<dbReference type="PROSITE" id="PS00455">
    <property type="entry name" value="AMP_BINDING"/>
    <property type="match status" value="1"/>
</dbReference>
<comment type="caution">
    <text evidence="4">The sequence shown here is derived from an EMBL/GenBank/DDBJ whole genome shotgun (WGS) entry which is preliminary data.</text>
</comment>
<keyword evidence="5" id="KW-1185">Reference proteome</keyword>
<dbReference type="PANTHER" id="PTHR43767">
    <property type="entry name" value="LONG-CHAIN-FATTY-ACID--COA LIGASE"/>
    <property type="match status" value="1"/>
</dbReference>
<evidence type="ECO:0000259" key="2">
    <source>
        <dbReference type="Pfam" id="PF00501"/>
    </source>
</evidence>
<accession>A0A917B4T5</accession>
<protein>
    <submittedName>
        <fullName evidence="4">Long-chain-fatty-acid--CoA ligase</fullName>
    </submittedName>
</protein>
<dbReference type="InterPro" id="IPR020845">
    <property type="entry name" value="AMP-binding_CS"/>
</dbReference>
<feature type="domain" description="AMP-dependent synthetase/ligase" evidence="2">
    <location>
        <begin position="74"/>
        <end position="462"/>
    </location>
</feature>